<sequence>MAGLCDSGNEPLGSLKANKPSTHTFFLTELIESSTAHELIHILAFLALELNHQVCSSGFLRKFRRLVQF</sequence>
<name>A0ABQ8TG94_PERAM</name>
<organism evidence="1 2">
    <name type="scientific">Periplaneta americana</name>
    <name type="common">American cockroach</name>
    <name type="synonym">Blatta americana</name>
    <dbReference type="NCBI Taxonomy" id="6978"/>
    <lineage>
        <taxon>Eukaryota</taxon>
        <taxon>Metazoa</taxon>
        <taxon>Ecdysozoa</taxon>
        <taxon>Arthropoda</taxon>
        <taxon>Hexapoda</taxon>
        <taxon>Insecta</taxon>
        <taxon>Pterygota</taxon>
        <taxon>Neoptera</taxon>
        <taxon>Polyneoptera</taxon>
        <taxon>Dictyoptera</taxon>
        <taxon>Blattodea</taxon>
        <taxon>Blattoidea</taxon>
        <taxon>Blattidae</taxon>
        <taxon>Blattinae</taxon>
        <taxon>Periplaneta</taxon>
    </lineage>
</organism>
<reference evidence="1 2" key="1">
    <citation type="journal article" date="2022" name="Allergy">
        <title>Genome assembly and annotation of Periplaneta americana reveal a comprehensive cockroach allergen profile.</title>
        <authorList>
            <person name="Wang L."/>
            <person name="Xiong Q."/>
            <person name="Saelim N."/>
            <person name="Wang L."/>
            <person name="Nong W."/>
            <person name="Wan A.T."/>
            <person name="Shi M."/>
            <person name="Liu X."/>
            <person name="Cao Q."/>
            <person name="Hui J.H.L."/>
            <person name="Sookrung N."/>
            <person name="Leung T.F."/>
            <person name="Tungtrongchitr A."/>
            <person name="Tsui S.K.W."/>
        </authorList>
    </citation>
    <scope>NUCLEOTIDE SEQUENCE [LARGE SCALE GENOMIC DNA]</scope>
    <source>
        <strain evidence="1">PWHHKU_190912</strain>
    </source>
</reference>
<proteinExistence type="predicted"/>
<evidence type="ECO:0000313" key="1">
    <source>
        <dbReference type="EMBL" id="KAJ4445409.1"/>
    </source>
</evidence>
<keyword evidence="2" id="KW-1185">Reference proteome</keyword>
<evidence type="ECO:0000313" key="2">
    <source>
        <dbReference type="Proteomes" id="UP001148838"/>
    </source>
</evidence>
<dbReference type="EMBL" id="JAJSOF020000011">
    <property type="protein sequence ID" value="KAJ4445409.1"/>
    <property type="molecule type" value="Genomic_DNA"/>
</dbReference>
<comment type="caution">
    <text evidence="1">The sequence shown here is derived from an EMBL/GenBank/DDBJ whole genome shotgun (WGS) entry which is preliminary data.</text>
</comment>
<protein>
    <submittedName>
        <fullName evidence="1">Uncharacterized protein</fullName>
    </submittedName>
</protein>
<accession>A0ABQ8TG94</accession>
<dbReference type="Proteomes" id="UP001148838">
    <property type="component" value="Unassembled WGS sequence"/>
</dbReference>
<gene>
    <name evidence="1" type="ORF">ANN_07214</name>
</gene>